<dbReference type="InterPro" id="IPR036396">
    <property type="entry name" value="Cyt_P450_sf"/>
</dbReference>
<feature type="chain" id="PRO_5043373437" description="Cytochrome P450" evidence="11">
    <location>
        <begin position="20"/>
        <end position="546"/>
    </location>
</feature>
<proteinExistence type="inferred from homology"/>
<dbReference type="PANTHER" id="PTHR24305">
    <property type="entry name" value="CYTOCHROME P450"/>
    <property type="match status" value="1"/>
</dbReference>
<dbReference type="GO" id="GO:0005506">
    <property type="term" value="F:iron ion binding"/>
    <property type="evidence" value="ECO:0007669"/>
    <property type="project" value="InterPro"/>
</dbReference>
<evidence type="ECO:0000256" key="9">
    <source>
        <dbReference type="PIRSR" id="PIRSR602401-1"/>
    </source>
</evidence>
<keyword evidence="4 9" id="KW-0349">Heme</keyword>
<evidence type="ECO:0000256" key="8">
    <source>
        <dbReference type="ARBA" id="ARBA00023033"/>
    </source>
</evidence>
<comment type="similarity">
    <text evidence="3 10">Belongs to the cytochrome P450 family.</text>
</comment>
<keyword evidence="6 10" id="KW-0560">Oxidoreductase</keyword>
<name>A0AAW0GPG7_9APHY</name>
<comment type="cofactor">
    <cofactor evidence="1 9">
        <name>heme</name>
        <dbReference type="ChEBI" id="CHEBI:30413"/>
    </cofactor>
</comment>
<reference evidence="12 13" key="1">
    <citation type="submission" date="2022-09" db="EMBL/GenBank/DDBJ databases">
        <authorList>
            <person name="Palmer J.M."/>
        </authorList>
    </citation>
    <scope>NUCLEOTIDE SEQUENCE [LARGE SCALE GENOMIC DNA]</scope>
    <source>
        <strain evidence="12 13">DSM 7382</strain>
    </source>
</reference>
<dbReference type="AlphaFoldDB" id="A0AAW0GPG7"/>
<feature type="signal peptide" evidence="11">
    <location>
        <begin position="1"/>
        <end position="19"/>
    </location>
</feature>
<gene>
    <name evidence="12" type="ORF">QCA50_005200</name>
</gene>
<evidence type="ECO:0000256" key="11">
    <source>
        <dbReference type="SAM" id="SignalP"/>
    </source>
</evidence>
<evidence type="ECO:0000313" key="12">
    <source>
        <dbReference type="EMBL" id="KAK7691797.1"/>
    </source>
</evidence>
<dbReference type="SUPFAM" id="SSF48264">
    <property type="entry name" value="Cytochrome P450"/>
    <property type="match status" value="1"/>
</dbReference>
<evidence type="ECO:0000256" key="1">
    <source>
        <dbReference type="ARBA" id="ARBA00001971"/>
    </source>
</evidence>
<evidence type="ECO:0000256" key="3">
    <source>
        <dbReference type="ARBA" id="ARBA00010617"/>
    </source>
</evidence>
<dbReference type="GO" id="GO:0004497">
    <property type="term" value="F:monooxygenase activity"/>
    <property type="evidence" value="ECO:0007669"/>
    <property type="project" value="UniProtKB-KW"/>
</dbReference>
<organism evidence="12 13">
    <name type="scientific">Cerrena zonata</name>
    <dbReference type="NCBI Taxonomy" id="2478898"/>
    <lineage>
        <taxon>Eukaryota</taxon>
        <taxon>Fungi</taxon>
        <taxon>Dikarya</taxon>
        <taxon>Basidiomycota</taxon>
        <taxon>Agaricomycotina</taxon>
        <taxon>Agaricomycetes</taxon>
        <taxon>Polyporales</taxon>
        <taxon>Cerrenaceae</taxon>
        <taxon>Cerrena</taxon>
    </lineage>
</organism>
<dbReference type="GO" id="GO:0016705">
    <property type="term" value="F:oxidoreductase activity, acting on paired donors, with incorporation or reduction of molecular oxygen"/>
    <property type="evidence" value="ECO:0007669"/>
    <property type="project" value="InterPro"/>
</dbReference>
<keyword evidence="8 10" id="KW-0503">Monooxygenase</keyword>
<keyword evidence="13" id="KW-1185">Reference proteome</keyword>
<dbReference type="PROSITE" id="PS00086">
    <property type="entry name" value="CYTOCHROME_P450"/>
    <property type="match status" value="1"/>
</dbReference>
<dbReference type="PANTHER" id="PTHR24305:SF166">
    <property type="entry name" value="CYTOCHROME P450 12A4, MITOCHONDRIAL-RELATED"/>
    <property type="match status" value="1"/>
</dbReference>
<comment type="caution">
    <text evidence="12">The sequence shown here is derived from an EMBL/GenBank/DDBJ whole genome shotgun (WGS) entry which is preliminary data.</text>
</comment>
<keyword evidence="7 9" id="KW-0408">Iron</keyword>
<dbReference type="Proteomes" id="UP001385951">
    <property type="component" value="Unassembled WGS sequence"/>
</dbReference>
<dbReference type="Gene3D" id="1.10.630.10">
    <property type="entry name" value="Cytochrome P450"/>
    <property type="match status" value="1"/>
</dbReference>
<feature type="binding site" description="axial binding residue" evidence="9">
    <location>
        <position position="484"/>
    </location>
    <ligand>
        <name>heme</name>
        <dbReference type="ChEBI" id="CHEBI:30413"/>
    </ligand>
    <ligandPart>
        <name>Fe</name>
        <dbReference type="ChEBI" id="CHEBI:18248"/>
    </ligandPart>
</feature>
<dbReference type="InterPro" id="IPR002401">
    <property type="entry name" value="Cyt_P450_E_grp-I"/>
</dbReference>
<dbReference type="PRINTS" id="PR00463">
    <property type="entry name" value="EP450I"/>
</dbReference>
<evidence type="ECO:0000256" key="6">
    <source>
        <dbReference type="ARBA" id="ARBA00023002"/>
    </source>
</evidence>
<evidence type="ECO:0000313" key="13">
    <source>
        <dbReference type="Proteomes" id="UP001385951"/>
    </source>
</evidence>
<sequence length="546" mass="60730">MSPLFIALITASICWVAWRATRTLFVQSPLDNIPGPESPSYLRGNLRQFYDRHGWDFLDRLGTRYNSVVRITGILGHRILYVFDPLALQQITLREMESYEKPEWNVDAIHMTLGPGLFGVQGETHRKQRKMLNPVFSVNHMRAMTPLFYTVAHKLCAGIETQLADEKAATVNMLDWLGRTALELMGQGGLGCSLDNLERPVPNAFGDAIRELLPAVSDFSELQFLFKYVKRLGPAWLRNAVADIVPLSKINHLRRVALKIESESTKILADKIALLGSGDDNAVHQVGEGKDIMSILLRANMSASPAESLSEEELIAQMSTLVAAGTDSTSGALCAMLDMFAHNPDVQDKLRAELAEAQERYGEDIPHDELVALPYMDAFCRETMRIYPPVSFMVREAKRDITMPVAKPVIGLDGTPMNEIPVPAGTTIFIGIRSGNLSKDIWGEDALEFKPERWLSSLPPTVTEAHIPGVYSNLMTFHGGGRSCIGFKFSQLEMKVVLSVLIPKFRVSLAQETKEVVWNLSGLRYPTVGRESTKPAFPVRMECITS</sequence>
<evidence type="ECO:0000256" key="10">
    <source>
        <dbReference type="RuleBase" id="RU000461"/>
    </source>
</evidence>
<keyword evidence="5 9" id="KW-0479">Metal-binding</keyword>
<evidence type="ECO:0000256" key="2">
    <source>
        <dbReference type="ARBA" id="ARBA00005179"/>
    </source>
</evidence>
<evidence type="ECO:0000256" key="7">
    <source>
        <dbReference type="ARBA" id="ARBA00023004"/>
    </source>
</evidence>
<dbReference type="InterPro" id="IPR050121">
    <property type="entry name" value="Cytochrome_P450_monoxygenase"/>
</dbReference>
<dbReference type="GO" id="GO:0020037">
    <property type="term" value="F:heme binding"/>
    <property type="evidence" value="ECO:0007669"/>
    <property type="project" value="InterPro"/>
</dbReference>
<evidence type="ECO:0008006" key="14">
    <source>
        <dbReference type="Google" id="ProtNLM"/>
    </source>
</evidence>
<comment type="pathway">
    <text evidence="2">Secondary metabolite biosynthesis.</text>
</comment>
<dbReference type="EMBL" id="JASBNA010000005">
    <property type="protein sequence ID" value="KAK7691797.1"/>
    <property type="molecule type" value="Genomic_DNA"/>
</dbReference>
<protein>
    <recommendedName>
        <fullName evidence="14">Cytochrome P450</fullName>
    </recommendedName>
</protein>
<dbReference type="Pfam" id="PF00067">
    <property type="entry name" value="p450"/>
    <property type="match status" value="1"/>
</dbReference>
<dbReference type="PRINTS" id="PR00385">
    <property type="entry name" value="P450"/>
</dbReference>
<accession>A0AAW0GPG7</accession>
<keyword evidence="11" id="KW-0732">Signal</keyword>
<evidence type="ECO:0000256" key="4">
    <source>
        <dbReference type="ARBA" id="ARBA00022617"/>
    </source>
</evidence>
<dbReference type="InterPro" id="IPR001128">
    <property type="entry name" value="Cyt_P450"/>
</dbReference>
<dbReference type="InterPro" id="IPR017972">
    <property type="entry name" value="Cyt_P450_CS"/>
</dbReference>
<evidence type="ECO:0000256" key="5">
    <source>
        <dbReference type="ARBA" id="ARBA00022723"/>
    </source>
</evidence>